<name>A0A918S0R5_9GAMM</name>
<comment type="catalytic activity">
    <reaction evidence="8">
        <text>L-histidyl-[protein] + UTP = N(tele)-(5'-uridylyl)-L-histidyl-[protein] + diphosphate</text>
        <dbReference type="Rhea" id="RHEA:83891"/>
        <dbReference type="Rhea" id="RHEA-COMP:9745"/>
        <dbReference type="Rhea" id="RHEA-COMP:20239"/>
        <dbReference type="ChEBI" id="CHEBI:29979"/>
        <dbReference type="ChEBI" id="CHEBI:33019"/>
        <dbReference type="ChEBI" id="CHEBI:46398"/>
        <dbReference type="ChEBI" id="CHEBI:233474"/>
    </reaction>
</comment>
<keyword evidence="4 8" id="KW-0479">Metal-binding</keyword>
<dbReference type="PANTHER" id="PTHR32057:SF14">
    <property type="entry name" value="PROTEIN ADENYLYLTRANSFERASE SELO, MITOCHONDRIAL"/>
    <property type="match status" value="1"/>
</dbReference>
<comment type="catalytic activity">
    <reaction evidence="8">
        <text>L-tyrosyl-[protein] + UTP = O-(5'-uridylyl)-L-tyrosyl-[protein] + diphosphate</text>
        <dbReference type="Rhea" id="RHEA:83887"/>
        <dbReference type="Rhea" id="RHEA-COMP:10136"/>
        <dbReference type="Rhea" id="RHEA-COMP:20238"/>
        <dbReference type="ChEBI" id="CHEBI:33019"/>
        <dbReference type="ChEBI" id="CHEBI:46398"/>
        <dbReference type="ChEBI" id="CHEBI:46858"/>
        <dbReference type="ChEBI" id="CHEBI:90602"/>
    </reaction>
</comment>
<dbReference type="HAMAP" id="MF_00692">
    <property type="entry name" value="SelO"/>
    <property type="match status" value="1"/>
</dbReference>
<dbReference type="RefSeq" id="WP_189402819.1">
    <property type="nucleotide sequence ID" value="NZ_BMXA01000008.1"/>
</dbReference>
<evidence type="ECO:0000256" key="4">
    <source>
        <dbReference type="ARBA" id="ARBA00022723"/>
    </source>
</evidence>
<comment type="caution">
    <text evidence="9">The sequence shown here is derived from an EMBL/GenBank/DDBJ whole genome shotgun (WGS) entry which is preliminary data.</text>
</comment>
<feature type="binding site" evidence="8">
    <location>
        <position position="193"/>
    </location>
    <ligand>
        <name>ATP</name>
        <dbReference type="ChEBI" id="CHEBI:30616"/>
    </ligand>
</feature>
<organism evidence="9 10">
    <name type="scientific">Arenicella chitinivorans</name>
    <dbReference type="NCBI Taxonomy" id="1329800"/>
    <lineage>
        <taxon>Bacteria</taxon>
        <taxon>Pseudomonadati</taxon>
        <taxon>Pseudomonadota</taxon>
        <taxon>Gammaproteobacteria</taxon>
        <taxon>Arenicellales</taxon>
        <taxon>Arenicellaceae</taxon>
        <taxon>Arenicella</taxon>
    </lineage>
</organism>
<feature type="binding site" evidence="8">
    <location>
        <position position="284"/>
    </location>
    <ligand>
        <name>ATP</name>
        <dbReference type="ChEBI" id="CHEBI:30616"/>
    </ligand>
</feature>
<sequence length="519" mass="57848">MHLQFDNRFVAALPADPETTNQRRQVHKAGYSWVTPTPVANPSLVAVASEVAELIGLDARDCRSQDFLDVFSGNTVPAGAQPFAMCYGGHQFGNWAGQLGDGRAINLGEVVGQDGQPWALQLKGAGATPYSRTADGLAVLRSSIREFLCSEAMHHLGVPTTRALSLVQTGEQVMRDMMYDGNAEFEPGAVVCRVSPSFVRFGNFQLFAARDELTELRMLTNFVIQQHFPQLLEDFEPDSSSLVAAFFDAVCQRTVRMVVEWMRVGFVHGVMNTDNMSILGLTIDYGPYGWLDNFDPDWTPNTTDAQHRRYRYGQQANVALWNCYQLANALYPLVNDSMPLEASLEAFQASYQSQWQAMMASKLGLIAFQSEDGALIADLESLLTQTETDLTLFFRCLAQPELTVSTFKPAFYDEQISVEYRSALTTWLTTYQARLAQDGRSQAERATAMNAVNPKFIFRNYLAQQAIELAEAGDYSRIHTLLEVLRKPYDAQPEYAHFAARRPDWAKTKAGCSMLSCSS</sequence>
<keyword evidence="10" id="KW-1185">Reference proteome</keyword>
<comment type="catalytic activity">
    <reaction evidence="8">
        <text>L-seryl-[protein] + ATP = 3-O-(5'-adenylyl)-L-seryl-[protein] + diphosphate</text>
        <dbReference type="Rhea" id="RHEA:58120"/>
        <dbReference type="Rhea" id="RHEA-COMP:9863"/>
        <dbReference type="Rhea" id="RHEA-COMP:15073"/>
        <dbReference type="ChEBI" id="CHEBI:29999"/>
        <dbReference type="ChEBI" id="CHEBI:30616"/>
        <dbReference type="ChEBI" id="CHEBI:33019"/>
        <dbReference type="ChEBI" id="CHEBI:142516"/>
        <dbReference type="EC" id="2.7.7.108"/>
    </reaction>
</comment>
<feature type="binding site" evidence="8">
    <location>
        <position position="136"/>
    </location>
    <ligand>
        <name>ATP</name>
        <dbReference type="ChEBI" id="CHEBI:30616"/>
    </ligand>
</feature>
<evidence type="ECO:0000256" key="1">
    <source>
        <dbReference type="ARBA" id="ARBA00009747"/>
    </source>
</evidence>
<comment type="catalytic activity">
    <reaction evidence="8">
        <text>L-seryl-[protein] + UTP = O-(5'-uridylyl)-L-seryl-[protein] + diphosphate</text>
        <dbReference type="Rhea" id="RHEA:64604"/>
        <dbReference type="Rhea" id="RHEA-COMP:9863"/>
        <dbReference type="Rhea" id="RHEA-COMP:16635"/>
        <dbReference type="ChEBI" id="CHEBI:29999"/>
        <dbReference type="ChEBI" id="CHEBI:33019"/>
        <dbReference type="ChEBI" id="CHEBI:46398"/>
        <dbReference type="ChEBI" id="CHEBI:156051"/>
    </reaction>
</comment>
<dbReference type="NCBIfam" id="NF000658">
    <property type="entry name" value="PRK00029.1"/>
    <property type="match status" value="1"/>
</dbReference>
<dbReference type="GO" id="GO:0030145">
    <property type="term" value="F:manganese ion binding"/>
    <property type="evidence" value="ECO:0007669"/>
    <property type="project" value="UniProtKB-UniRule"/>
</dbReference>
<evidence type="ECO:0000256" key="3">
    <source>
        <dbReference type="ARBA" id="ARBA00022695"/>
    </source>
</evidence>
<feature type="binding site" evidence="8">
    <location>
        <position position="100"/>
    </location>
    <ligand>
        <name>ATP</name>
        <dbReference type="ChEBI" id="CHEBI:30616"/>
    </ligand>
</feature>
<comment type="catalytic activity">
    <reaction evidence="8">
        <text>L-threonyl-[protein] + ATP = 3-O-(5'-adenylyl)-L-threonyl-[protein] + diphosphate</text>
        <dbReference type="Rhea" id="RHEA:54292"/>
        <dbReference type="Rhea" id="RHEA-COMP:11060"/>
        <dbReference type="Rhea" id="RHEA-COMP:13847"/>
        <dbReference type="ChEBI" id="CHEBI:30013"/>
        <dbReference type="ChEBI" id="CHEBI:30616"/>
        <dbReference type="ChEBI" id="CHEBI:33019"/>
        <dbReference type="ChEBI" id="CHEBI:138113"/>
        <dbReference type="EC" id="2.7.7.108"/>
    </reaction>
</comment>
<feature type="binding site" evidence="8">
    <location>
        <position position="200"/>
    </location>
    <ligand>
        <name>ATP</name>
        <dbReference type="ChEBI" id="CHEBI:30616"/>
    </ligand>
</feature>
<proteinExistence type="inferred from homology"/>
<comment type="similarity">
    <text evidence="1 8">Belongs to the SELO family.</text>
</comment>
<dbReference type="EC" id="2.7.7.-" evidence="8"/>
<evidence type="ECO:0000256" key="5">
    <source>
        <dbReference type="ARBA" id="ARBA00022741"/>
    </source>
</evidence>
<dbReference type="PANTHER" id="PTHR32057">
    <property type="entry name" value="PROTEIN ADENYLYLTRANSFERASE SELO, MITOCHONDRIAL"/>
    <property type="match status" value="1"/>
</dbReference>
<keyword evidence="8" id="KW-0464">Manganese</keyword>
<keyword evidence="2 8" id="KW-0808">Transferase</keyword>
<feature type="binding site" evidence="8">
    <location>
        <position position="275"/>
    </location>
    <ligand>
        <name>Mg(2+)</name>
        <dbReference type="ChEBI" id="CHEBI:18420"/>
    </ligand>
</feature>
<reference evidence="9" key="2">
    <citation type="submission" date="2020-09" db="EMBL/GenBank/DDBJ databases">
        <authorList>
            <person name="Sun Q."/>
            <person name="Kim S."/>
        </authorList>
    </citation>
    <scope>NUCLEOTIDE SEQUENCE</scope>
    <source>
        <strain evidence="9">KCTC 12711</strain>
    </source>
</reference>
<dbReference type="EC" id="2.7.7.108" evidence="8"/>
<dbReference type="GO" id="GO:0005524">
    <property type="term" value="F:ATP binding"/>
    <property type="evidence" value="ECO:0007669"/>
    <property type="project" value="UniProtKB-UniRule"/>
</dbReference>
<protein>
    <recommendedName>
        <fullName evidence="8">Protein nucleotidyltransferase YdiU</fullName>
        <ecNumber evidence="8">2.7.7.-</ecNumber>
    </recommendedName>
    <alternativeName>
        <fullName evidence="8">Protein adenylyltransferase YdiU</fullName>
        <ecNumber evidence="8">2.7.7.108</ecNumber>
    </alternativeName>
    <alternativeName>
        <fullName evidence="8">Protein uridylyltransferase YdiU</fullName>
        <ecNumber evidence="8">2.7.7.-</ecNumber>
    </alternativeName>
</protein>
<keyword evidence="5 8" id="KW-0547">Nucleotide-binding</keyword>
<evidence type="ECO:0000256" key="7">
    <source>
        <dbReference type="ARBA" id="ARBA00022842"/>
    </source>
</evidence>
<dbReference type="GO" id="GO:0070733">
    <property type="term" value="F:AMPylase activity"/>
    <property type="evidence" value="ECO:0007669"/>
    <property type="project" value="UniProtKB-EC"/>
</dbReference>
<feature type="active site" description="Proton acceptor" evidence="8">
    <location>
        <position position="274"/>
    </location>
</feature>
<feature type="binding site" evidence="8">
    <location>
        <position position="123"/>
    </location>
    <ligand>
        <name>ATP</name>
        <dbReference type="ChEBI" id="CHEBI:30616"/>
    </ligand>
</feature>
<evidence type="ECO:0000256" key="2">
    <source>
        <dbReference type="ARBA" id="ARBA00022679"/>
    </source>
</evidence>
<accession>A0A918S0R5</accession>
<dbReference type="Pfam" id="PF02696">
    <property type="entry name" value="SelO"/>
    <property type="match status" value="1"/>
</dbReference>
<dbReference type="EMBL" id="BMXA01000008">
    <property type="protein sequence ID" value="GHA19709.1"/>
    <property type="molecule type" value="Genomic_DNA"/>
</dbReference>
<evidence type="ECO:0000313" key="10">
    <source>
        <dbReference type="Proteomes" id="UP000614811"/>
    </source>
</evidence>
<dbReference type="AlphaFoldDB" id="A0A918S0R5"/>
<comment type="function">
    <text evidence="8">Nucleotidyltransferase involved in the post-translational modification of proteins. It can catalyze the addition of adenosine monophosphate (AMP) or uridine monophosphate (UMP) to a protein, resulting in modifications known as AMPylation and UMPylation.</text>
</comment>
<reference evidence="9" key="1">
    <citation type="journal article" date="2014" name="Int. J. Syst. Evol. Microbiol.">
        <title>Complete genome sequence of Corynebacterium casei LMG S-19264T (=DSM 44701T), isolated from a smear-ripened cheese.</title>
        <authorList>
            <consortium name="US DOE Joint Genome Institute (JGI-PGF)"/>
            <person name="Walter F."/>
            <person name="Albersmeier A."/>
            <person name="Kalinowski J."/>
            <person name="Ruckert C."/>
        </authorList>
    </citation>
    <scope>NUCLEOTIDE SEQUENCE</scope>
    <source>
        <strain evidence="9">KCTC 12711</strain>
    </source>
</reference>
<feature type="binding site" evidence="8">
    <location>
        <position position="284"/>
    </location>
    <ligand>
        <name>Mg(2+)</name>
        <dbReference type="ChEBI" id="CHEBI:18420"/>
    </ligand>
</feature>
<evidence type="ECO:0000256" key="6">
    <source>
        <dbReference type="ARBA" id="ARBA00022840"/>
    </source>
</evidence>
<dbReference type="InterPro" id="IPR003846">
    <property type="entry name" value="SelO"/>
</dbReference>
<feature type="binding site" evidence="8">
    <location>
        <position position="103"/>
    </location>
    <ligand>
        <name>ATP</name>
        <dbReference type="ChEBI" id="CHEBI:30616"/>
    </ligand>
</feature>
<feature type="binding site" evidence="8">
    <location>
        <position position="102"/>
    </location>
    <ligand>
        <name>ATP</name>
        <dbReference type="ChEBI" id="CHEBI:30616"/>
    </ligand>
</feature>
<feature type="binding site" evidence="8">
    <location>
        <position position="135"/>
    </location>
    <ligand>
        <name>ATP</name>
        <dbReference type="ChEBI" id="CHEBI:30616"/>
    </ligand>
</feature>
<evidence type="ECO:0000313" key="9">
    <source>
        <dbReference type="EMBL" id="GHA19709.1"/>
    </source>
</evidence>
<gene>
    <name evidence="8" type="primary">ydiU</name>
    <name evidence="8" type="synonym">selO</name>
    <name evidence="9" type="ORF">GCM10008090_31760</name>
</gene>
<comment type="cofactor">
    <cofactor evidence="8">
        <name>Mg(2+)</name>
        <dbReference type="ChEBI" id="CHEBI:18420"/>
    </cofactor>
    <cofactor evidence="8">
        <name>Mn(2+)</name>
        <dbReference type="ChEBI" id="CHEBI:29035"/>
    </cofactor>
</comment>
<comment type="catalytic activity">
    <reaction evidence="8">
        <text>L-tyrosyl-[protein] + ATP = O-(5'-adenylyl)-L-tyrosyl-[protein] + diphosphate</text>
        <dbReference type="Rhea" id="RHEA:54288"/>
        <dbReference type="Rhea" id="RHEA-COMP:10136"/>
        <dbReference type="Rhea" id="RHEA-COMP:13846"/>
        <dbReference type="ChEBI" id="CHEBI:30616"/>
        <dbReference type="ChEBI" id="CHEBI:33019"/>
        <dbReference type="ChEBI" id="CHEBI:46858"/>
        <dbReference type="ChEBI" id="CHEBI:83624"/>
        <dbReference type="EC" id="2.7.7.108"/>
    </reaction>
</comment>
<evidence type="ECO:0000256" key="8">
    <source>
        <dbReference type="HAMAP-Rule" id="MF_00692"/>
    </source>
</evidence>
<keyword evidence="3 8" id="KW-0548">Nucleotidyltransferase</keyword>
<dbReference type="Proteomes" id="UP000614811">
    <property type="component" value="Unassembled WGS sequence"/>
</dbReference>
<dbReference type="GO" id="GO:0000287">
    <property type="term" value="F:magnesium ion binding"/>
    <property type="evidence" value="ECO:0007669"/>
    <property type="project" value="UniProtKB-UniRule"/>
</dbReference>
<keyword evidence="7 8" id="KW-0460">Magnesium</keyword>
<keyword evidence="6 8" id="KW-0067">ATP-binding</keyword>